<feature type="domain" description="Ig-like" evidence="3">
    <location>
        <begin position="681"/>
        <end position="759"/>
    </location>
</feature>
<feature type="domain" description="GEVED" evidence="4">
    <location>
        <begin position="99"/>
        <end position="179"/>
    </location>
</feature>
<dbReference type="InterPro" id="IPR035986">
    <property type="entry name" value="PKD_dom_sf"/>
</dbReference>
<keyword evidence="1" id="KW-0732">Signal</keyword>
<dbReference type="Pfam" id="PF18962">
    <property type="entry name" value="Por_Secre_tail"/>
    <property type="match status" value="1"/>
</dbReference>
<accession>A0A2S7SR85</accession>
<evidence type="ECO:0008006" key="7">
    <source>
        <dbReference type="Google" id="ProtNLM"/>
    </source>
</evidence>
<evidence type="ECO:0000259" key="4">
    <source>
        <dbReference type="Pfam" id="PF20009"/>
    </source>
</evidence>
<evidence type="ECO:0000259" key="3">
    <source>
        <dbReference type="Pfam" id="PF19081"/>
    </source>
</evidence>
<dbReference type="SUPFAM" id="SSF49299">
    <property type="entry name" value="PKD domain"/>
    <property type="match status" value="1"/>
</dbReference>
<keyword evidence="6" id="KW-1185">Reference proteome</keyword>
<dbReference type="InterPro" id="IPR045474">
    <property type="entry name" value="GEVED"/>
</dbReference>
<organism evidence="5 6">
    <name type="scientific">Flavipsychrobacter stenotrophus</name>
    <dbReference type="NCBI Taxonomy" id="2077091"/>
    <lineage>
        <taxon>Bacteria</taxon>
        <taxon>Pseudomonadati</taxon>
        <taxon>Bacteroidota</taxon>
        <taxon>Chitinophagia</taxon>
        <taxon>Chitinophagales</taxon>
        <taxon>Chitinophagaceae</taxon>
        <taxon>Flavipsychrobacter</taxon>
    </lineage>
</organism>
<feature type="signal peptide" evidence="1">
    <location>
        <begin position="1"/>
        <end position="25"/>
    </location>
</feature>
<evidence type="ECO:0000313" key="5">
    <source>
        <dbReference type="EMBL" id="PQJ09141.1"/>
    </source>
</evidence>
<reference evidence="5 6" key="1">
    <citation type="submission" date="2018-01" db="EMBL/GenBank/DDBJ databases">
        <title>A novel member of the phylum Bacteroidetes isolated from glacier ice.</title>
        <authorList>
            <person name="Liu Q."/>
            <person name="Xin Y.-H."/>
        </authorList>
    </citation>
    <scope>NUCLEOTIDE SEQUENCE [LARGE SCALE GENOMIC DNA]</scope>
    <source>
        <strain evidence="5 6">RB1R16</strain>
    </source>
</reference>
<dbReference type="Pfam" id="PF19081">
    <property type="entry name" value="Ig_7"/>
    <property type="match status" value="2"/>
</dbReference>
<dbReference type="Pfam" id="PF20009">
    <property type="entry name" value="GEVED"/>
    <property type="match status" value="1"/>
</dbReference>
<dbReference type="EMBL" id="PPSL01000007">
    <property type="protein sequence ID" value="PQJ09141.1"/>
    <property type="molecule type" value="Genomic_DNA"/>
</dbReference>
<dbReference type="NCBIfam" id="TIGR04183">
    <property type="entry name" value="Por_Secre_tail"/>
    <property type="match status" value="1"/>
</dbReference>
<evidence type="ECO:0000256" key="1">
    <source>
        <dbReference type="SAM" id="SignalP"/>
    </source>
</evidence>
<name>A0A2S7SR85_9BACT</name>
<sequence>MKILSTLFNTLAICAFLFNMQNAYGQCSTGTAPSYTAGCTSQFFYSVSASGVGVTSTISYTGSSCVGSYFNYFSTQGIVAPAGATVTIPFSRVTGYPAYIAVYVDWNNNGTFELSELAGTTTYLASSTGSGSYNFTVPVTGVTVGVNLPMRVYLGEPHYVGGSVSAPCSAWWGQSNDYYCRVVCPLTTITATPATSFICTGSTTGVVLTGGGAGVAGTYTWGPSIGLSATTGDVVTALPSASTIYTVTGTDVTGCVGTATTTVTVNPLPTSSIIPVSSSICNGSSVTLSATVSAGNTYQWYYGASPIAGATNDTYLAFPTTTTTYSVVTTSAAGCSATSAGATVTVYPYPSPAVTTSGSLSICAGANVTLSTTTGVGYTYQWYNTGVAISGATNSNYGASTTGDYTVVITGSGACAATSALQTVVVHALPLAAISVTGGTTTFCAGDSVIFMASGGAGDTYQWSNTAGPIPGATNINYTALMAGTYNVTITNSFGCSAAATTGTSVVVNPLPVTTITSVGGTSVCFPNSVVLNATPGAGYAYQWYLGVPAIAGATNSSYTANATGSYSVRILNTTTGCSAVTTGAGIVVVTIRPKPTATITPSSSMTRFCSYDSVVLNGPVVLGYTYQWRSSGSSIPGATNASYTVHNSGNFRLIVFNAAGCSDTTGTPHTDTVDPAPLATIAASGALTFCEGGSVTLSAATGAGYTYQWYTSPVAGGGAVISGATNATFSTSITAYYHAVISSPQGCVTNSNTVSVTSVPPPVIAPAGPTTFCEGINVALSVANVPGAVYQWKRGGVNIPGAVSASYIATSTGYYTCFVNLPGICASSSAAVYVHVYPAPAPVITFDGSTLRTGNYFASYQWYANTVTIVGATSSSVHAFTNAGYKVLVTDTNGCSRLSAEYGIFNLAVENVNRIQTLSVYPNPANDMVTVAIDGPLNGTSMVELTDLSGKVLRTVSIDQNKSTLSISELSSGVYIINYYHNGVRIGHVKLLKE</sequence>
<dbReference type="InterPro" id="IPR013783">
    <property type="entry name" value="Ig-like_fold"/>
</dbReference>
<dbReference type="AlphaFoldDB" id="A0A2S7SR85"/>
<evidence type="ECO:0000313" key="6">
    <source>
        <dbReference type="Proteomes" id="UP000239872"/>
    </source>
</evidence>
<gene>
    <name evidence="5" type="ORF">CJD36_020320</name>
</gene>
<evidence type="ECO:0000259" key="2">
    <source>
        <dbReference type="Pfam" id="PF18962"/>
    </source>
</evidence>
<protein>
    <recommendedName>
        <fullName evidence="7">Ig-like domain-containing protein</fullName>
    </recommendedName>
</protein>
<dbReference type="InterPro" id="IPR026444">
    <property type="entry name" value="Secre_tail"/>
</dbReference>
<comment type="caution">
    <text evidence="5">The sequence shown here is derived from an EMBL/GenBank/DDBJ whole genome shotgun (WGS) entry which is preliminary data.</text>
</comment>
<feature type="chain" id="PRO_5015785454" description="Ig-like domain-containing protein" evidence="1">
    <location>
        <begin position="26"/>
        <end position="995"/>
    </location>
</feature>
<dbReference type="InterPro" id="IPR044023">
    <property type="entry name" value="Ig_7"/>
</dbReference>
<feature type="domain" description="Ig-like" evidence="3">
    <location>
        <begin position="274"/>
        <end position="348"/>
    </location>
</feature>
<dbReference type="Gene3D" id="2.60.40.10">
    <property type="entry name" value="Immunoglobulins"/>
    <property type="match status" value="4"/>
</dbReference>
<feature type="domain" description="Secretion system C-terminal sorting" evidence="2">
    <location>
        <begin position="921"/>
        <end position="984"/>
    </location>
</feature>
<dbReference type="Proteomes" id="UP000239872">
    <property type="component" value="Unassembled WGS sequence"/>
</dbReference>
<dbReference type="OrthoDB" id="1488276at2"/>
<dbReference type="RefSeq" id="WP_105041046.1">
    <property type="nucleotide sequence ID" value="NZ_PPSL01000007.1"/>
</dbReference>
<proteinExistence type="predicted"/>